<reference evidence="2" key="1">
    <citation type="submission" date="2023-10" db="EMBL/GenBank/DDBJ databases">
        <authorList>
            <person name="Chen Y."/>
            <person name="Shah S."/>
            <person name="Dougan E. K."/>
            <person name="Thang M."/>
            <person name="Chan C."/>
        </authorList>
    </citation>
    <scope>NUCLEOTIDE SEQUENCE [LARGE SCALE GENOMIC DNA]</scope>
</reference>
<evidence type="ECO:0008006" key="4">
    <source>
        <dbReference type="Google" id="ProtNLM"/>
    </source>
</evidence>
<dbReference type="EMBL" id="CAUYUJ010009190">
    <property type="protein sequence ID" value="CAK0826076.1"/>
    <property type="molecule type" value="Genomic_DNA"/>
</dbReference>
<evidence type="ECO:0000313" key="2">
    <source>
        <dbReference type="EMBL" id="CAK0826076.1"/>
    </source>
</evidence>
<evidence type="ECO:0000313" key="3">
    <source>
        <dbReference type="Proteomes" id="UP001189429"/>
    </source>
</evidence>
<name>A0ABN9S334_9DINO</name>
<dbReference type="Proteomes" id="UP001189429">
    <property type="component" value="Unassembled WGS sequence"/>
</dbReference>
<proteinExistence type="predicted"/>
<gene>
    <name evidence="2" type="ORF">PCOR1329_LOCUS26036</name>
</gene>
<sequence length="110" mass="11589">MSRCFPTRAPPRPSSGSCRAEGISRLGPRSGLVMIGAGAKLAPESGNEDAAHPFFFGSVYVHHSEGLTDRNVNIPSAVGAVATLYSTEAVVAGDFNMAPDEIIVPFVCYY</sequence>
<keyword evidence="3" id="KW-1185">Reference proteome</keyword>
<evidence type="ECO:0000256" key="1">
    <source>
        <dbReference type="SAM" id="MobiDB-lite"/>
    </source>
</evidence>
<accession>A0ABN9S334</accession>
<protein>
    <recommendedName>
        <fullName evidence="4">Subtilisin</fullName>
    </recommendedName>
</protein>
<feature type="region of interest" description="Disordered" evidence="1">
    <location>
        <begin position="1"/>
        <end position="23"/>
    </location>
</feature>
<organism evidence="2 3">
    <name type="scientific">Prorocentrum cordatum</name>
    <dbReference type="NCBI Taxonomy" id="2364126"/>
    <lineage>
        <taxon>Eukaryota</taxon>
        <taxon>Sar</taxon>
        <taxon>Alveolata</taxon>
        <taxon>Dinophyceae</taxon>
        <taxon>Prorocentrales</taxon>
        <taxon>Prorocentraceae</taxon>
        <taxon>Prorocentrum</taxon>
    </lineage>
</organism>
<comment type="caution">
    <text evidence="2">The sequence shown here is derived from an EMBL/GenBank/DDBJ whole genome shotgun (WGS) entry which is preliminary data.</text>
</comment>